<dbReference type="InterPro" id="IPR017907">
    <property type="entry name" value="Znf_RING_CS"/>
</dbReference>
<keyword evidence="2 4" id="KW-0863">Zinc-finger</keyword>
<comment type="caution">
    <text evidence="8">The sequence shown here is derived from an EMBL/GenBank/DDBJ whole genome shotgun (WGS) entry which is preliminary data.</text>
</comment>
<dbReference type="GO" id="GO:0008270">
    <property type="term" value="F:zinc ion binding"/>
    <property type="evidence" value="ECO:0007669"/>
    <property type="project" value="UniProtKB-KW"/>
</dbReference>
<dbReference type="PROSITE" id="PS50089">
    <property type="entry name" value="ZF_RING_2"/>
    <property type="match status" value="1"/>
</dbReference>
<organism evidence="8 9">
    <name type="scientific">Pelagomonas calceolata</name>
    <dbReference type="NCBI Taxonomy" id="35677"/>
    <lineage>
        <taxon>Eukaryota</taxon>
        <taxon>Sar</taxon>
        <taxon>Stramenopiles</taxon>
        <taxon>Ochrophyta</taxon>
        <taxon>Pelagophyceae</taxon>
        <taxon>Pelagomonadales</taxon>
        <taxon>Pelagomonadaceae</taxon>
        <taxon>Pelagomonas</taxon>
    </lineage>
</organism>
<dbReference type="OrthoDB" id="654191at2759"/>
<accession>A0A8J2S927</accession>
<dbReference type="SUPFAM" id="SSF57850">
    <property type="entry name" value="RING/U-box"/>
    <property type="match status" value="1"/>
</dbReference>
<evidence type="ECO:0000313" key="8">
    <source>
        <dbReference type="EMBL" id="CAH0367988.1"/>
    </source>
</evidence>
<keyword evidence="9" id="KW-1185">Reference proteome</keyword>
<proteinExistence type="predicted"/>
<keyword evidence="6" id="KW-0472">Membrane</keyword>
<keyword evidence="6" id="KW-1133">Transmembrane helix</keyword>
<feature type="domain" description="RING-type" evidence="7">
    <location>
        <begin position="308"/>
        <end position="351"/>
    </location>
</feature>
<dbReference type="Gene3D" id="3.30.40.10">
    <property type="entry name" value="Zinc/RING finger domain, C3HC4 (zinc finger)"/>
    <property type="match status" value="1"/>
</dbReference>
<dbReference type="InterPro" id="IPR018957">
    <property type="entry name" value="Znf_C3HC4_RING-type"/>
</dbReference>
<keyword evidence="6" id="KW-0812">Transmembrane</keyword>
<dbReference type="PROSITE" id="PS00518">
    <property type="entry name" value="ZF_RING_1"/>
    <property type="match status" value="1"/>
</dbReference>
<dbReference type="EMBL" id="CAKKNE010000002">
    <property type="protein sequence ID" value="CAH0367988.1"/>
    <property type="molecule type" value="Genomic_DNA"/>
</dbReference>
<feature type="compositionally biased region" description="Basic and acidic residues" evidence="5">
    <location>
        <begin position="1"/>
        <end position="14"/>
    </location>
</feature>
<dbReference type="AlphaFoldDB" id="A0A8J2S927"/>
<evidence type="ECO:0000256" key="3">
    <source>
        <dbReference type="ARBA" id="ARBA00022833"/>
    </source>
</evidence>
<sequence>MSEELPREEGRPSEEELPSEEGLPERRICAVVQGVEQFDCVHLCFYLFSFSIIGFVLADVASGCVLFLLMVAFALAFTSAQKEDRCLMRAALLIYVLGLLLLVVAIVLLAMKTHRVTSLTPDPTCEPWAGSCQEGGLRSDGRIECDDCSDEISCVDLSADGYWWSERGARYFPAAEDSGKYWGWGRRRRLNGCGLPQEPSKEETNGSFGAKGGEEQISRWEEAKETGDCRPLFTSQTKCEEYWGRWQDAWRGEWCDWLIGGLFFQALLLLCNIGLMQRRTRKSPVDAQARPLPLGPPRPQRQQSDVQCSICLGPYIERAWTKCNHSFCRRCITEVCRTNPPTNRAPCPFCRRPVLLGELERRPSVADAIPHEPERSGFGARFWAFVTAEPTSEPTENA</sequence>
<keyword evidence="3" id="KW-0862">Zinc</keyword>
<feature type="region of interest" description="Disordered" evidence="5">
    <location>
        <begin position="1"/>
        <end position="20"/>
    </location>
</feature>
<feature type="region of interest" description="Disordered" evidence="5">
    <location>
        <begin position="195"/>
        <end position="214"/>
    </location>
</feature>
<name>A0A8J2S927_9STRA</name>
<evidence type="ECO:0000256" key="1">
    <source>
        <dbReference type="ARBA" id="ARBA00022723"/>
    </source>
</evidence>
<dbReference type="Proteomes" id="UP000789595">
    <property type="component" value="Unassembled WGS sequence"/>
</dbReference>
<dbReference type="InterPro" id="IPR013083">
    <property type="entry name" value="Znf_RING/FYVE/PHD"/>
</dbReference>
<gene>
    <name evidence="8" type="ORF">PECAL_2P10350</name>
</gene>
<evidence type="ECO:0000256" key="6">
    <source>
        <dbReference type="SAM" id="Phobius"/>
    </source>
</evidence>
<keyword evidence="1" id="KW-0479">Metal-binding</keyword>
<evidence type="ECO:0000259" key="7">
    <source>
        <dbReference type="PROSITE" id="PS50089"/>
    </source>
</evidence>
<feature type="transmembrane region" description="Helical" evidence="6">
    <location>
        <begin position="90"/>
        <end position="111"/>
    </location>
</feature>
<feature type="transmembrane region" description="Helical" evidence="6">
    <location>
        <begin position="45"/>
        <end position="78"/>
    </location>
</feature>
<evidence type="ECO:0000313" key="9">
    <source>
        <dbReference type="Proteomes" id="UP000789595"/>
    </source>
</evidence>
<evidence type="ECO:0000256" key="5">
    <source>
        <dbReference type="SAM" id="MobiDB-lite"/>
    </source>
</evidence>
<protein>
    <recommendedName>
        <fullName evidence="7">RING-type domain-containing protein</fullName>
    </recommendedName>
</protein>
<feature type="region of interest" description="Disordered" evidence="5">
    <location>
        <begin position="282"/>
        <end position="302"/>
    </location>
</feature>
<dbReference type="Pfam" id="PF00097">
    <property type="entry name" value="zf-C3HC4"/>
    <property type="match status" value="1"/>
</dbReference>
<reference evidence="8" key="1">
    <citation type="submission" date="2021-11" db="EMBL/GenBank/DDBJ databases">
        <authorList>
            <consortium name="Genoscope - CEA"/>
            <person name="William W."/>
        </authorList>
    </citation>
    <scope>NUCLEOTIDE SEQUENCE</scope>
</reference>
<evidence type="ECO:0000256" key="4">
    <source>
        <dbReference type="PROSITE-ProRule" id="PRU00175"/>
    </source>
</evidence>
<evidence type="ECO:0000256" key="2">
    <source>
        <dbReference type="ARBA" id="ARBA00022771"/>
    </source>
</evidence>
<dbReference type="InterPro" id="IPR001841">
    <property type="entry name" value="Znf_RING"/>
</dbReference>
<dbReference type="SMART" id="SM00184">
    <property type="entry name" value="RING"/>
    <property type="match status" value="1"/>
</dbReference>